<feature type="transmembrane region" description="Helical" evidence="7">
    <location>
        <begin position="134"/>
        <end position="154"/>
    </location>
</feature>
<dbReference type="GO" id="GO:0015833">
    <property type="term" value="P:peptide transport"/>
    <property type="evidence" value="ECO:0007669"/>
    <property type="project" value="InterPro"/>
</dbReference>
<evidence type="ECO:0000256" key="7">
    <source>
        <dbReference type="SAM" id="Phobius"/>
    </source>
</evidence>
<evidence type="ECO:0000259" key="9">
    <source>
        <dbReference type="PROSITE" id="PS50929"/>
    </source>
</evidence>
<evidence type="ECO:0000313" key="10">
    <source>
        <dbReference type="EMBL" id="KAF7767745.1"/>
    </source>
</evidence>
<feature type="domain" description="ABC transmembrane type-1" evidence="9">
    <location>
        <begin position="22"/>
        <end position="302"/>
    </location>
</feature>
<dbReference type="InterPro" id="IPR036640">
    <property type="entry name" value="ABC1_TM_sf"/>
</dbReference>
<feature type="transmembrane region" description="Helical" evidence="7">
    <location>
        <begin position="160"/>
        <end position="179"/>
    </location>
</feature>
<dbReference type="AlphaFoldDB" id="A0AAD4FQT4"/>
<comment type="caution">
    <text evidence="10">The sequence shown here is derived from an EMBL/GenBank/DDBJ whole genome shotgun (WGS) entry which is preliminary data.</text>
</comment>
<feature type="transmembrane region" description="Helical" evidence="7">
    <location>
        <begin position="241"/>
        <end position="264"/>
    </location>
</feature>
<dbReference type="PANTHER" id="PTHR24221">
    <property type="entry name" value="ATP-BINDING CASSETTE SUB-FAMILY B"/>
    <property type="match status" value="1"/>
</dbReference>
<dbReference type="NCBIfam" id="TIGR01194">
    <property type="entry name" value="cyc_pep_trnsptr"/>
    <property type="match status" value="1"/>
</dbReference>
<feature type="domain" description="ABC transporter" evidence="8">
    <location>
        <begin position="334"/>
        <end position="561"/>
    </location>
</feature>
<dbReference type="InterPro" id="IPR003593">
    <property type="entry name" value="AAA+_ATPase"/>
</dbReference>
<reference evidence="10" key="2">
    <citation type="submission" date="2015-03" db="EMBL/GenBank/DDBJ databases">
        <title>Genome sequence of Pseudoalteromonas citrea.</title>
        <authorList>
            <person name="Xie B.-B."/>
            <person name="Rong J.-C."/>
            <person name="Qin Q.-L."/>
            <person name="Zhang Y.-Z."/>
        </authorList>
    </citation>
    <scope>NUCLEOTIDE SEQUENCE</scope>
    <source>
        <strain evidence="10">DSM 8771</strain>
    </source>
</reference>
<evidence type="ECO:0000259" key="8">
    <source>
        <dbReference type="PROSITE" id="PS50893"/>
    </source>
</evidence>
<keyword evidence="2 7" id="KW-0812">Transmembrane</keyword>
<dbReference type="GO" id="GO:0140359">
    <property type="term" value="F:ABC-type transporter activity"/>
    <property type="evidence" value="ECO:0007669"/>
    <property type="project" value="InterPro"/>
</dbReference>
<accession>A0AAD4FQT4</accession>
<dbReference type="PROSITE" id="PS50929">
    <property type="entry name" value="ABC_TM1F"/>
    <property type="match status" value="1"/>
</dbReference>
<dbReference type="GO" id="GO:0005886">
    <property type="term" value="C:plasma membrane"/>
    <property type="evidence" value="ECO:0007669"/>
    <property type="project" value="UniProtKB-SubCell"/>
</dbReference>
<keyword evidence="4" id="KW-0067">ATP-binding</keyword>
<proteinExistence type="predicted"/>
<dbReference type="Gene3D" id="3.40.50.300">
    <property type="entry name" value="P-loop containing nucleotide triphosphate hydrolases"/>
    <property type="match status" value="1"/>
</dbReference>
<evidence type="ECO:0000256" key="3">
    <source>
        <dbReference type="ARBA" id="ARBA00022741"/>
    </source>
</evidence>
<keyword evidence="6 7" id="KW-0472">Membrane</keyword>
<evidence type="ECO:0000313" key="11">
    <source>
        <dbReference type="Proteomes" id="UP000016487"/>
    </source>
</evidence>
<comment type="subcellular location">
    <subcellularLocation>
        <location evidence="1">Cell membrane</location>
        <topology evidence="1">Multi-pass membrane protein</topology>
    </subcellularLocation>
</comment>
<dbReference type="GO" id="GO:1904680">
    <property type="term" value="F:peptide transmembrane transporter activity"/>
    <property type="evidence" value="ECO:0007669"/>
    <property type="project" value="InterPro"/>
</dbReference>
<name>A0AAD4FQT4_9GAMM</name>
<dbReference type="GO" id="GO:0016887">
    <property type="term" value="F:ATP hydrolysis activity"/>
    <property type="evidence" value="ECO:0007669"/>
    <property type="project" value="InterPro"/>
</dbReference>
<dbReference type="Pfam" id="PF00005">
    <property type="entry name" value="ABC_tran"/>
    <property type="match status" value="1"/>
</dbReference>
<dbReference type="InterPro" id="IPR011527">
    <property type="entry name" value="ABC1_TM_dom"/>
</dbReference>
<dbReference type="SUPFAM" id="SSF52540">
    <property type="entry name" value="P-loop containing nucleoside triphosphate hydrolases"/>
    <property type="match status" value="1"/>
</dbReference>
<protein>
    <recommendedName>
        <fullName evidence="12">Cyclic peptide export ABC transporter</fullName>
    </recommendedName>
</protein>
<dbReference type="EMBL" id="AHBZ03000023">
    <property type="protein sequence ID" value="KAF7767745.1"/>
    <property type="molecule type" value="Genomic_DNA"/>
</dbReference>
<evidence type="ECO:0000256" key="6">
    <source>
        <dbReference type="ARBA" id="ARBA00023136"/>
    </source>
</evidence>
<evidence type="ECO:0000256" key="5">
    <source>
        <dbReference type="ARBA" id="ARBA00022989"/>
    </source>
</evidence>
<dbReference type="PROSITE" id="PS50893">
    <property type="entry name" value="ABC_TRANSPORTER_2"/>
    <property type="match status" value="1"/>
</dbReference>
<reference evidence="10" key="1">
    <citation type="journal article" date="2012" name="J. Bacteriol.">
        <title>Genome sequences of type strains of seven species of the marine bacterium Pseudoalteromonas.</title>
        <authorList>
            <person name="Xie B.B."/>
            <person name="Shu Y.L."/>
            <person name="Qin Q.L."/>
            <person name="Rong J.C."/>
            <person name="Zhang X.Y."/>
            <person name="Chen X.L."/>
            <person name="Shi M."/>
            <person name="He H.L."/>
            <person name="Zhou B.C."/>
            <person name="Zhang Y.Z."/>
        </authorList>
    </citation>
    <scope>NUCLEOTIDE SEQUENCE</scope>
    <source>
        <strain evidence="10">DSM 8771</strain>
    </source>
</reference>
<organism evidence="10 11">
    <name type="scientific">Pseudoalteromonas citrea</name>
    <dbReference type="NCBI Taxonomy" id="43655"/>
    <lineage>
        <taxon>Bacteria</taxon>
        <taxon>Pseudomonadati</taxon>
        <taxon>Pseudomonadota</taxon>
        <taxon>Gammaproteobacteria</taxon>
        <taxon>Alteromonadales</taxon>
        <taxon>Pseudoalteromonadaceae</taxon>
        <taxon>Pseudoalteromonas</taxon>
    </lineage>
</organism>
<feature type="transmembrane region" description="Helical" evidence="7">
    <location>
        <begin position="276"/>
        <end position="297"/>
    </location>
</feature>
<dbReference type="Proteomes" id="UP000016487">
    <property type="component" value="Unassembled WGS sequence"/>
</dbReference>
<evidence type="ECO:0000256" key="4">
    <source>
        <dbReference type="ARBA" id="ARBA00022840"/>
    </source>
</evidence>
<evidence type="ECO:0000256" key="2">
    <source>
        <dbReference type="ARBA" id="ARBA00022692"/>
    </source>
</evidence>
<dbReference type="InterPro" id="IPR005898">
    <property type="entry name" value="Cyc_pep_transpt_SyrD/YojI"/>
</dbReference>
<dbReference type="SUPFAM" id="SSF90123">
    <property type="entry name" value="ABC transporter transmembrane region"/>
    <property type="match status" value="1"/>
</dbReference>
<feature type="transmembrane region" description="Helical" evidence="7">
    <location>
        <begin position="63"/>
        <end position="87"/>
    </location>
</feature>
<dbReference type="SMART" id="SM00382">
    <property type="entry name" value="AAA"/>
    <property type="match status" value="1"/>
</dbReference>
<evidence type="ECO:0008006" key="12">
    <source>
        <dbReference type="Google" id="ProtNLM"/>
    </source>
</evidence>
<dbReference type="InterPro" id="IPR003439">
    <property type="entry name" value="ABC_transporter-like_ATP-bd"/>
</dbReference>
<feature type="transmembrane region" description="Helical" evidence="7">
    <location>
        <begin position="20"/>
        <end position="43"/>
    </location>
</feature>
<dbReference type="GO" id="GO:0034040">
    <property type="term" value="F:ATPase-coupled lipid transmembrane transporter activity"/>
    <property type="evidence" value="ECO:0007669"/>
    <property type="project" value="TreeGrafter"/>
</dbReference>
<keyword evidence="5 7" id="KW-1133">Transmembrane helix</keyword>
<gene>
    <name evidence="10" type="ORF">PCIT_a3833</name>
</gene>
<dbReference type="RefSeq" id="WP_010365996.1">
    <property type="nucleotide sequence ID" value="NZ_AHBZ03000023.1"/>
</dbReference>
<evidence type="ECO:0000256" key="1">
    <source>
        <dbReference type="ARBA" id="ARBA00004651"/>
    </source>
</evidence>
<dbReference type="GO" id="GO:0005524">
    <property type="term" value="F:ATP binding"/>
    <property type="evidence" value="ECO:0007669"/>
    <property type="project" value="UniProtKB-KW"/>
</dbReference>
<keyword evidence="3" id="KW-0547">Nucleotide-binding</keyword>
<dbReference type="InterPro" id="IPR027417">
    <property type="entry name" value="P-loop_NTPase"/>
</dbReference>
<dbReference type="Gene3D" id="1.20.1560.10">
    <property type="entry name" value="ABC transporter type 1, transmembrane domain"/>
    <property type="match status" value="1"/>
</dbReference>
<dbReference type="InterPro" id="IPR039421">
    <property type="entry name" value="Type_1_exporter"/>
</dbReference>
<sequence>MKKNKLTLQSLLFSGAPKKLYIAITLGMLSGVLYSLIIPTILVGLNSEQSFILGEKYKDSINIVFFVLILSVLITKATSVILVNNIAKTAVAKLRVTLSDKINSMEVSQVEKIGYPKILNILTEDMSRVTSASLAIPMVLVSSMTAIGMLVYLAVLDFNIFSFTILSIVIGLFLFRLPVNRSKRHYNRSRDFRDAVQEGFRGLIYGSYELKLNREKSKRFLEKEIRKPIEGSLGSEKKGDFILHLAGNSSEVLCFFAIGGVVFLLPASNGLEQQSLYGVVMALLYITGPIASVLGLMQQLKMGEIALDRINKIYEIELVANESPNQVKLDWKALTLSNIKYAYSTEEGSFSIGKINLSLERGKIYFIVGGNGSGKSTLSKVISLHYLPNEGTMKFDGQEISVSNLDAARNRIFVIYSSYYLFNTIYKDLSDDDFLMIDKYLRLFKLEGKTDLIGNEFTTVKLSDGQRRRLALIIALVENRDIYILDEWAADQDPEFKDLYYDHILPELKQRGKTVIAITHDDRYFTYCDEVIKMENGQVSSIKPMRESCAVDDLIRQKPLKLDA</sequence>
<dbReference type="PANTHER" id="PTHR24221:SF654">
    <property type="entry name" value="ATP-BINDING CASSETTE SUB-FAMILY B MEMBER 6"/>
    <property type="match status" value="1"/>
</dbReference>